<dbReference type="AlphaFoldDB" id="F6DKS3"/>
<dbReference type="RefSeq" id="WP_013842207.1">
    <property type="nucleotide sequence ID" value="NC_015589.1"/>
</dbReference>
<dbReference type="Pfam" id="PF03364">
    <property type="entry name" value="Polyketide_cyc"/>
    <property type="match status" value="1"/>
</dbReference>
<proteinExistence type="predicted"/>
<organism evidence="2 3">
    <name type="scientific">Desulforamulus ruminis (strain ATCC 23193 / DSM 2154 / NCIMB 8452 / DL)</name>
    <name type="common">Desulfotomaculum ruminis</name>
    <dbReference type="NCBI Taxonomy" id="696281"/>
    <lineage>
        <taxon>Bacteria</taxon>
        <taxon>Bacillati</taxon>
        <taxon>Bacillota</taxon>
        <taxon>Clostridia</taxon>
        <taxon>Eubacteriales</taxon>
        <taxon>Peptococcaceae</taxon>
        <taxon>Desulforamulus</taxon>
    </lineage>
</organism>
<sequence length="157" mass="18404">MRVIEEIIIQASLEDVFQVVSDYQRWPEFLSVNKKVTLLKREAGQDFYEVFHQRNGTLEKSICVREEISKRHIRFQLTNPHFTYLKGEWILEPSGTGVKLISVHDFELKVPLAFSFIKGLLERLLVKRLFFDKTTPVTLQELKKRAEEKGVGRIAEK</sequence>
<feature type="domain" description="Coenzyme Q-binding protein COQ10 START" evidence="1">
    <location>
        <begin position="9"/>
        <end position="125"/>
    </location>
</feature>
<dbReference type="HOGENOM" id="CLU_1823279_0_0_9"/>
<dbReference type="Gene3D" id="3.30.530.20">
    <property type="match status" value="1"/>
</dbReference>
<reference evidence="2 3" key="2">
    <citation type="journal article" date="2012" name="Stand. Genomic Sci.">
        <title>Complete genome sequence of the sulfate-reducing firmicute Desulfotomaculum ruminis type strain (DL(T)).</title>
        <authorList>
            <person name="Spring S."/>
            <person name="Visser M."/>
            <person name="Lu M."/>
            <person name="Copeland A."/>
            <person name="Lapidus A."/>
            <person name="Lucas S."/>
            <person name="Cheng J.F."/>
            <person name="Han C."/>
            <person name="Tapia R."/>
            <person name="Goodwin L.A."/>
            <person name="Pitluck S."/>
            <person name="Ivanova N."/>
            <person name="Land M."/>
            <person name="Hauser L."/>
            <person name="Larimer F."/>
            <person name="Rohde M."/>
            <person name="Goker M."/>
            <person name="Detter J.C."/>
            <person name="Kyrpides N.C."/>
            <person name="Woyke T."/>
            <person name="Schaap P.J."/>
            <person name="Plugge C.M."/>
            <person name="Muyzer G."/>
            <person name="Kuever J."/>
            <person name="Pereira I.A."/>
            <person name="Parshina S.N."/>
            <person name="Bernier-Latmani R."/>
            <person name="Stams A.J."/>
            <person name="Klenk H.P."/>
        </authorList>
    </citation>
    <scope>NUCLEOTIDE SEQUENCE [LARGE SCALE GENOMIC DNA]</scope>
    <source>
        <strain evidence="3">ATCC 23193 / DSM 2154 / NCIB 8452 / DL</strain>
    </source>
</reference>
<evidence type="ECO:0000259" key="1">
    <source>
        <dbReference type="Pfam" id="PF03364"/>
    </source>
</evidence>
<dbReference type="STRING" id="696281.Desru_2199"/>
<accession>F6DKS3</accession>
<evidence type="ECO:0000313" key="2">
    <source>
        <dbReference type="EMBL" id="AEG60448.1"/>
    </source>
</evidence>
<keyword evidence="3" id="KW-1185">Reference proteome</keyword>
<reference evidence="3" key="1">
    <citation type="submission" date="2011-05" db="EMBL/GenBank/DDBJ databases">
        <title>Complete sequence of Desulfotomaculum ruminis DSM 2154.</title>
        <authorList>
            <person name="Lucas S."/>
            <person name="Copeland A."/>
            <person name="Lapidus A."/>
            <person name="Cheng J.-F."/>
            <person name="Goodwin L."/>
            <person name="Pitluck S."/>
            <person name="Lu M."/>
            <person name="Detter J.C."/>
            <person name="Han C."/>
            <person name="Tapia R."/>
            <person name="Land M."/>
            <person name="Hauser L."/>
            <person name="Kyrpides N."/>
            <person name="Ivanova N."/>
            <person name="Mikhailova N."/>
            <person name="Pagani I."/>
            <person name="Stams A.J.M."/>
            <person name="Plugge C.M."/>
            <person name="Muyzer G."/>
            <person name="Kuever J."/>
            <person name="Parshina S.N."/>
            <person name="Ivanova A.E."/>
            <person name="Nazina T.N."/>
            <person name="Brambilla E."/>
            <person name="Spring S."/>
            <person name="Klenk H.-P."/>
            <person name="Woyke T."/>
        </authorList>
    </citation>
    <scope>NUCLEOTIDE SEQUENCE [LARGE SCALE GENOMIC DNA]</scope>
    <source>
        <strain evidence="3">ATCC 23193 / DSM 2154 / NCIB 8452 / DL</strain>
    </source>
</reference>
<dbReference type="InterPro" id="IPR005031">
    <property type="entry name" value="COQ10_START"/>
</dbReference>
<dbReference type="SUPFAM" id="SSF55961">
    <property type="entry name" value="Bet v1-like"/>
    <property type="match status" value="1"/>
</dbReference>
<protein>
    <submittedName>
        <fullName evidence="2">Cyclase/dehydrase</fullName>
    </submittedName>
</protein>
<name>F6DKS3_DESRL</name>
<dbReference type="Proteomes" id="UP000009234">
    <property type="component" value="Chromosome"/>
</dbReference>
<gene>
    <name evidence="2" type="ordered locus">Desru_2199</name>
</gene>
<dbReference type="OrthoDB" id="9804759at2"/>
<dbReference type="InterPro" id="IPR023393">
    <property type="entry name" value="START-like_dom_sf"/>
</dbReference>
<dbReference type="CDD" id="cd07812">
    <property type="entry name" value="SRPBCC"/>
    <property type="match status" value="1"/>
</dbReference>
<dbReference type="KEGG" id="dru:Desru_2199"/>
<dbReference type="EMBL" id="CP002780">
    <property type="protein sequence ID" value="AEG60448.1"/>
    <property type="molecule type" value="Genomic_DNA"/>
</dbReference>
<evidence type="ECO:0000313" key="3">
    <source>
        <dbReference type="Proteomes" id="UP000009234"/>
    </source>
</evidence>